<keyword evidence="3" id="KW-1185">Reference proteome</keyword>
<dbReference type="AlphaFoldDB" id="A0A1A9ZL26"/>
<protein>
    <submittedName>
        <fullName evidence="2">Uncharacterized protein</fullName>
    </submittedName>
</protein>
<proteinExistence type="predicted"/>
<dbReference type="VEuPathDB" id="VectorBase:GPAI018011"/>
<sequence>MRSFLEAGVGVQKLDQTVDRTCRSSENTLAMHDNVTKHARFVNALKHNSQYLLAGYQQLISSSSSSSSSSSPSFPSLSSHQQRPSRQTYAIHECKFMLHSLTSALKELHKIKRRKLKA</sequence>
<name>A0A1A9ZL26_GLOPL</name>
<feature type="compositionally biased region" description="Low complexity" evidence="1">
    <location>
        <begin position="62"/>
        <end position="79"/>
    </location>
</feature>
<evidence type="ECO:0000256" key="1">
    <source>
        <dbReference type="SAM" id="MobiDB-lite"/>
    </source>
</evidence>
<organism evidence="2 3">
    <name type="scientific">Glossina pallidipes</name>
    <name type="common">Tsetse fly</name>
    <dbReference type="NCBI Taxonomy" id="7398"/>
    <lineage>
        <taxon>Eukaryota</taxon>
        <taxon>Metazoa</taxon>
        <taxon>Ecdysozoa</taxon>
        <taxon>Arthropoda</taxon>
        <taxon>Hexapoda</taxon>
        <taxon>Insecta</taxon>
        <taxon>Pterygota</taxon>
        <taxon>Neoptera</taxon>
        <taxon>Endopterygota</taxon>
        <taxon>Diptera</taxon>
        <taxon>Brachycera</taxon>
        <taxon>Muscomorpha</taxon>
        <taxon>Hippoboscoidea</taxon>
        <taxon>Glossinidae</taxon>
        <taxon>Glossina</taxon>
    </lineage>
</organism>
<evidence type="ECO:0000313" key="2">
    <source>
        <dbReference type="EnsemblMetazoa" id="GPAI018011-PA"/>
    </source>
</evidence>
<reference evidence="3" key="1">
    <citation type="submission" date="2014-03" db="EMBL/GenBank/DDBJ databases">
        <authorList>
            <person name="Aksoy S."/>
            <person name="Warren W."/>
            <person name="Wilson R.K."/>
        </authorList>
    </citation>
    <scope>NUCLEOTIDE SEQUENCE [LARGE SCALE GENOMIC DNA]</scope>
    <source>
        <strain evidence="3">IAEA</strain>
    </source>
</reference>
<dbReference type="Proteomes" id="UP000092445">
    <property type="component" value="Unassembled WGS sequence"/>
</dbReference>
<evidence type="ECO:0000313" key="3">
    <source>
        <dbReference type="Proteomes" id="UP000092445"/>
    </source>
</evidence>
<reference evidence="2" key="2">
    <citation type="submission" date="2020-05" db="UniProtKB">
        <authorList>
            <consortium name="EnsemblMetazoa"/>
        </authorList>
    </citation>
    <scope>IDENTIFICATION</scope>
    <source>
        <strain evidence="2">IAEA</strain>
    </source>
</reference>
<accession>A0A1A9ZL26</accession>
<dbReference type="EnsemblMetazoa" id="GPAI018011-RA">
    <property type="protein sequence ID" value="GPAI018011-PA"/>
    <property type="gene ID" value="GPAI018011"/>
</dbReference>
<feature type="region of interest" description="Disordered" evidence="1">
    <location>
        <begin position="62"/>
        <end position="86"/>
    </location>
</feature>